<evidence type="ECO:0000256" key="1">
    <source>
        <dbReference type="SAM" id="MobiDB-lite"/>
    </source>
</evidence>
<evidence type="ECO:0000313" key="2">
    <source>
        <dbReference type="EMBL" id="OHA91283.1"/>
    </source>
</evidence>
<dbReference type="Proteomes" id="UP000178612">
    <property type="component" value="Unassembled WGS sequence"/>
</dbReference>
<comment type="caution">
    <text evidence="2">The sequence shown here is derived from an EMBL/GenBank/DDBJ whole genome shotgun (WGS) entry which is preliminary data.</text>
</comment>
<proteinExistence type="predicted"/>
<reference evidence="2 3" key="1">
    <citation type="journal article" date="2016" name="Nat. Commun.">
        <title>Thousands of microbial genomes shed light on interconnected biogeochemical processes in an aquifer system.</title>
        <authorList>
            <person name="Anantharaman K."/>
            <person name="Brown C.T."/>
            <person name="Hug L.A."/>
            <person name="Sharon I."/>
            <person name="Castelle C.J."/>
            <person name="Probst A.J."/>
            <person name="Thomas B.C."/>
            <person name="Singh A."/>
            <person name="Wilkins M.J."/>
            <person name="Karaoz U."/>
            <person name="Brodie E.L."/>
            <person name="Williams K.H."/>
            <person name="Hubbard S.S."/>
            <person name="Banfield J.F."/>
        </authorList>
    </citation>
    <scope>NUCLEOTIDE SEQUENCE [LARGE SCALE GENOMIC DNA]</scope>
</reference>
<dbReference type="EMBL" id="MHVJ01000013">
    <property type="protein sequence ID" value="OHA91283.1"/>
    <property type="molecule type" value="Genomic_DNA"/>
</dbReference>
<feature type="compositionally biased region" description="Acidic residues" evidence="1">
    <location>
        <begin position="49"/>
        <end position="67"/>
    </location>
</feature>
<evidence type="ECO:0000313" key="3">
    <source>
        <dbReference type="Proteomes" id="UP000178612"/>
    </source>
</evidence>
<gene>
    <name evidence="2" type="ORF">A2758_02350</name>
</gene>
<name>A0A1G2T1Z3_9BACT</name>
<feature type="region of interest" description="Disordered" evidence="1">
    <location>
        <begin position="40"/>
        <end position="67"/>
    </location>
</feature>
<accession>A0A1G2T1Z3</accession>
<sequence length="67" mass="7143">MGKAITTLIVLAVLIVGGIWIYNRNDDDLALDDNATTTENFSGIGGPEEGFDPLEDADTEVEEDSKG</sequence>
<organism evidence="2 3">
    <name type="scientific">Candidatus Zambryskibacteria bacterium RIFCSPHIGHO2_01_FULL_49_18</name>
    <dbReference type="NCBI Taxonomy" id="1802740"/>
    <lineage>
        <taxon>Bacteria</taxon>
        <taxon>Candidatus Zambryskiibacteriota</taxon>
    </lineage>
</organism>
<protein>
    <submittedName>
        <fullName evidence="2">Uncharacterized protein</fullName>
    </submittedName>
</protein>
<dbReference type="AlphaFoldDB" id="A0A1G2T1Z3"/>